<keyword evidence="13" id="KW-0594">Phospholipid biosynthesis</keyword>
<protein>
    <submittedName>
        <fullName evidence="16">Diacylglycerol kinase family protein</fullName>
    </submittedName>
</protein>
<dbReference type="GO" id="GO:0016301">
    <property type="term" value="F:kinase activity"/>
    <property type="evidence" value="ECO:0007669"/>
    <property type="project" value="UniProtKB-KW"/>
</dbReference>
<dbReference type="Proteomes" id="UP000677668">
    <property type="component" value="Chromosome 1"/>
</dbReference>
<accession>A0ABX8AW61</accession>
<evidence type="ECO:0000256" key="6">
    <source>
        <dbReference type="ARBA" id="ARBA00022692"/>
    </source>
</evidence>
<evidence type="ECO:0000313" key="16">
    <source>
        <dbReference type="EMBL" id="QUV92918.1"/>
    </source>
</evidence>
<dbReference type="InterPro" id="IPR000829">
    <property type="entry name" value="DAGK"/>
</dbReference>
<comment type="subcellular location">
    <subcellularLocation>
        <location evidence="1">Cell membrane</location>
        <topology evidence="1">Multi-pass membrane protein</topology>
    </subcellularLocation>
</comment>
<evidence type="ECO:0000256" key="1">
    <source>
        <dbReference type="ARBA" id="ARBA00004651"/>
    </source>
</evidence>
<keyword evidence="14" id="KW-1208">Phospholipid metabolism</keyword>
<dbReference type="CDD" id="cd14265">
    <property type="entry name" value="UDPK_IM_like"/>
    <property type="match status" value="1"/>
</dbReference>
<dbReference type="PANTHER" id="PTHR34299:SF1">
    <property type="entry name" value="DIACYLGLYCEROL KINASE"/>
    <property type="match status" value="1"/>
</dbReference>
<evidence type="ECO:0000256" key="3">
    <source>
        <dbReference type="ARBA" id="ARBA00022475"/>
    </source>
</evidence>
<dbReference type="PROSITE" id="PS01069">
    <property type="entry name" value="DAGK_PROKAR"/>
    <property type="match status" value="1"/>
</dbReference>
<keyword evidence="9" id="KW-0067">ATP-binding</keyword>
<organism evidence="16 17">
    <name type="scientific">Chloracidobacterium sp. N</name>
    <dbReference type="NCBI Taxonomy" id="2821540"/>
    <lineage>
        <taxon>Bacteria</taxon>
        <taxon>Pseudomonadati</taxon>
        <taxon>Acidobacteriota</taxon>
        <taxon>Terriglobia</taxon>
        <taxon>Terriglobales</taxon>
        <taxon>Acidobacteriaceae</taxon>
        <taxon>Chloracidobacterium</taxon>
        <taxon>Chloracidobacterium aggregatum</taxon>
    </lineage>
</organism>
<keyword evidence="10 15" id="KW-1133">Transmembrane helix</keyword>
<evidence type="ECO:0000256" key="2">
    <source>
        <dbReference type="ARBA" id="ARBA00005967"/>
    </source>
</evidence>
<dbReference type="RefSeq" id="WP_211421351.1">
    <property type="nucleotide sequence ID" value="NZ_CP072642.1"/>
</dbReference>
<evidence type="ECO:0000256" key="11">
    <source>
        <dbReference type="ARBA" id="ARBA00023098"/>
    </source>
</evidence>
<keyword evidence="17" id="KW-1185">Reference proteome</keyword>
<keyword evidence="5" id="KW-0808">Transferase</keyword>
<keyword evidence="4" id="KW-0444">Lipid biosynthesis</keyword>
<dbReference type="InterPro" id="IPR036945">
    <property type="entry name" value="DAGK_sf"/>
</dbReference>
<reference evidence="16 17" key="1">
    <citation type="submission" date="2021-03" db="EMBL/GenBank/DDBJ databases">
        <title>Genomic and phenotypic characterization of Chloracidobacterium isolates provides evidence for multiple species.</title>
        <authorList>
            <person name="Saini M.K."/>
            <person name="Costas A.M.G."/>
            <person name="Tank M."/>
            <person name="Bryant D.A."/>
        </authorList>
    </citation>
    <scope>NUCLEOTIDE SEQUENCE [LARGE SCALE GENOMIC DNA]</scope>
    <source>
        <strain evidence="16 17">N</strain>
    </source>
</reference>
<evidence type="ECO:0000256" key="9">
    <source>
        <dbReference type="ARBA" id="ARBA00022840"/>
    </source>
</evidence>
<comment type="similarity">
    <text evidence="2">Belongs to the bacterial diacylglycerol kinase family.</text>
</comment>
<evidence type="ECO:0000313" key="17">
    <source>
        <dbReference type="Proteomes" id="UP000677668"/>
    </source>
</evidence>
<evidence type="ECO:0000256" key="14">
    <source>
        <dbReference type="ARBA" id="ARBA00023264"/>
    </source>
</evidence>
<keyword evidence="11" id="KW-0443">Lipid metabolism</keyword>
<dbReference type="PANTHER" id="PTHR34299">
    <property type="entry name" value="DIACYLGLYCEROL KINASE"/>
    <property type="match status" value="1"/>
</dbReference>
<proteinExistence type="inferred from homology"/>
<keyword evidence="7" id="KW-0547">Nucleotide-binding</keyword>
<gene>
    <name evidence="16" type="ORF">J8C05_05870</name>
</gene>
<feature type="transmembrane region" description="Helical" evidence="15">
    <location>
        <begin position="48"/>
        <end position="74"/>
    </location>
</feature>
<dbReference type="Gene3D" id="1.10.287.3610">
    <property type="match status" value="1"/>
</dbReference>
<keyword evidence="3" id="KW-1003">Cell membrane</keyword>
<keyword evidence="6 15" id="KW-0812">Transmembrane</keyword>
<keyword evidence="12 15" id="KW-0472">Membrane</keyword>
<evidence type="ECO:0000256" key="8">
    <source>
        <dbReference type="ARBA" id="ARBA00022777"/>
    </source>
</evidence>
<evidence type="ECO:0000256" key="7">
    <source>
        <dbReference type="ARBA" id="ARBA00022741"/>
    </source>
</evidence>
<dbReference type="Pfam" id="PF01219">
    <property type="entry name" value="DAGK_prokar"/>
    <property type="match status" value="1"/>
</dbReference>
<feature type="transmembrane region" description="Helical" evidence="15">
    <location>
        <begin position="104"/>
        <end position="129"/>
    </location>
</feature>
<keyword evidence="8 16" id="KW-0418">Kinase</keyword>
<dbReference type="EMBL" id="CP072642">
    <property type="protein sequence ID" value="QUV92918.1"/>
    <property type="molecule type" value="Genomic_DNA"/>
</dbReference>
<name>A0ABX8AW61_9BACT</name>
<evidence type="ECO:0000256" key="13">
    <source>
        <dbReference type="ARBA" id="ARBA00023209"/>
    </source>
</evidence>
<evidence type="ECO:0000256" key="10">
    <source>
        <dbReference type="ARBA" id="ARBA00022989"/>
    </source>
</evidence>
<evidence type="ECO:0000256" key="12">
    <source>
        <dbReference type="ARBA" id="ARBA00023136"/>
    </source>
</evidence>
<sequence length="142" mass="15055">MKPPPSGDAPPARARLEVPRLWASFGYAWAGLVRTWQSQPNFRIECTIGGLALALAWWLEAGLVPVLVMSALVLSLEVVNSAIEAVVDLACPEFHPLAKVAKDAAAGATLLAAVFSVLVGLVVLGVPLWGKVRAAWDFLTSI</sequence>
<dbReference type="InterPro" id="IPR033717">
    <property type="entry name" value="UDPK"/>
</dbReference>
<evidence type="ECO:0000256" key="4">
    <source>
        <dbReference type="ARBA" id="ARBA00022516"/>
    </source>
</evidence>
<evidence type="ECO:0000256" key="15">
    <source>
        <dbReference type="SAM" id="Phobius"/>
    </source>
</evidence>
<evidence type="ECO:0000256" key="5">
    <source>
        <dbReference type="ARBA" id="ARBA00022679"/>
    </source>
</evidence>